<dbReference type="AlphaFoldDB" id="A0A9P0ZUP5"/>
<evidence type="ECO:0000256" key="1">
    <source>
        <dbReference type="SAM" id="Phobius"/>
    </source>
</evidence>
<dbReference type="EMBL" id="CAMAPE010000068">
    <property type="protein sequence ID" value="CAH9115715.1"/>
    <property type="molecule type" value="Genomic_DNA"/>
</dbReference>
<evidence type="ECO:0000313" key="3">
    <source>
        <dbReference type="Proteomes" id="UP001152484"/>
    </source>
</evidence>
<reference evidence="2" key="1">
    <citation type="submission" date="2022-07" db="EMBL/GenBank/DDBJ databases">
        <authorList>
            <person name="Macas J."/>
            <person name="Novak P."/>
            <person name="Neumann P."/>
        </authorList>
    </citation>
    <scope>NUCLEOTIDE SEQUENCE</scope>
</reference>
<proteinExistence type="predicted"/>
<dbReference type="PANTHER" id="PTHR36074:SF1">
    <property type="entry name" value="ISOPENTENYL-DIPHOSPHATE DELTA-ISOMERASE"/>
    <property type="match status" value="1"/>
</dbReference>
<name>A0A9P0ZUP5_CUSEU</name>
<protein>
    <submittedName>
        <fullName evidence="2">Uncharacterized protein</fullName>
    </submittedName>
</protein>
<gene>
    <name evidence="2" type="ORF">CEURO_LOCUS20905</name>
</gene>
<organism evidence="2 3">
    <name type="scientific">Cuscuta europaea</name>
    <name type="common">European dodder</name>
    <dbReference type="NCBI Taxonomy" id="41803"/>
    <lineage>
        <taxon>Eukaryota</taxon>
        <taxon>Viridiplantae</taxon>
        <taxon>Streptophyta</taxon>
        <taxon>Embryophyta</taxon>
        <taxon>Tracheophyta</taxon>
        <taxon>Spermatophyta</taxon>
        <taxon>Magnoliopsida</taxon>
        <taxon>eudicotyledons</taxon>
        <taxon>Gunneridae</taxon>
        <taxon>Pentapetalae</taxon>
        <taxon>asterids</taxon>
        <taxon>lamiids</taxon>
        <taxon>Solanales</taxon>
        <taxon>Convolvulaceae</taxon>
        <taxon>Cuscuteae</taxon>
        <taxon>Cuscuta</taxon>
        <taxon>Cuscuta subgen. Cuscuta</taxon>
    </lineage>
</organism>
<keyword evidence="1" id="KW-1133">Transmembrane helix</keyword>
<evidence type="ECO:0000313" key="2">
    <source>
        <dbReference type="EMBL" id="CAH9115715.1"/>
    </source>
</evidence>
<keyword evidence="1" id="KW-0472">Membrane</keyword>
<dbReference type="OrthoDB" id="1925570at2759"/>
<keyword evidence="3" id="KW-1185">Reference proteome</keyword>
<comment type="caution">
    <text evidence="2">The sequence shown here is derived from an EMBL/GenBank/DDBJ whole genome shotgun (WGS) entry which is preliminary data.</text>
</comment>
<feature type="transmembrane region" description="Helical" evidence="1">
    <location>
        <begin position="231"/>
        <end position="251"/>
    </location>
</feature>
<keyword evidence="1" id="KW-0812">Transmembrane</keyword>
<dbReference type="Proteomes" id="UP001152484">
    <property type="component" value="Unassembled WGS sequence"/>
</dbReference>
<feature type="transmembrane region" description="Helical" evidence="1">
    <location>
        <begin position="272"/>
        <end position="293"/>
    </location>
</feature>
<accession>A0A9P0ZUP5</accession>
<sequence length="320" mass="35087">MAGVAIVLDLLRKNPSSTGHTLHSYGVLSAQVAASAAAASIAAATTPFASRAFFGNSLAFCDAGSGLTGDYISSLGSDLSPINFNHHFSKVYLVEQKPLLSAFYWRSFALTSLRTFLLNYMALVESCMKIKQEDDGDDEEEEDDDYLQDSLEEKPVDLITPFKTSVRHICRETTVVTIRRVLERVAVHYVSQRMAWKLLKDIPKSAARKAGRKMPTLVYTYSVSRSTFRGYVLGTLASWIVQIGIDIYGLFNSQADKEEKVRLFGKKVYTTTIRCGTSLVFASIGAGLGAAFIHPTLGQWIGCAVGDFAGPYILAMSFQL</sequence>
<dbReference type="PANTHER" id="PTHR36074">
    <property type="entry name" value="ISOPENTENYL-DIPHOSPHATE DELTA-ISOMERASE"/>
    <property type="match status" value="1"/>
</dbReference>